<dbReference type="CDD" id="cd00082">
    <property type="entry name" value="HisKA"/>
    <property type="match status" value="1"/>
</dbReference>
<keyword evidence="5 11" id="KW-0418">Kinase</keyword>
<sequence>MQPDKVVVYNYRVKRKLRVGLKGLIDFFINNPYRNRTENSYRQARLIVLCDLLTILVDIFYVIISIYANFPQGIVALSIAACLYTINAFLFRTSLPSNFLGNMYCAIFFMVIMVLGYYSGALKQHSVILPWLLLVPAIALLLTNRVSSWAWWVMCVMGLVALSQLESEDTPILYNMQYDIVVVILLHSGLALIALVINTVFETNKSQALAALEQANQKVSTINNTLEVLVQQRTIELENKNKVLEEYAFINAHKLRSPVATILGLTSLLDRQNLEGEAAEILEHLKKSTERLDDTIREVQSRIRSVE</sequence>
<keyword evidence="4" id="KW-0547">Nucleotide-binding</keyword>
<evidence type="ECO:0000256" key="6">
    <source>
        <dbReference type="ARBA" id="ARBA00022840"/>
    </source>
</evidence>
<dbReference type="EMBL" id="JAUHJS010000002">
    <property type="protein sequence ID" value="MDN4164978.1"/>
    <property type="molecule type" value="Genomic_DNA"/>
</dbReference>
<evidence type="ECO:0000256" key="7">
    <source>
        <dbReference type="ARBA" id="ARBA00023012"/>
    </source>
</evidence>
<evidence type="ECO:0000256" key="3">
    <source>
        <dbReference type="ARBA" id="ARBA00022679"/>
    </source>
</evidence>
<feature type="transmembrane region" description="Helical" evidence="9">
    <location>
        <begin position="149"/>
        <end position="165"/>
    </location>
</feature>
<dbReference type="Gene3D" id="1.10.287.130">
    <property type="match status" value="1"/>
</dbReference>
<name>A0ABT8F3M4_9BACT</name>
<feature type="transmembrane region" description="Helical" evidence="9">
    <location>
        <begin position="46"/>
        <end position="68"/>
    </location>
</feature>
<evidence type="ECO:0000313" key="12">
    <source>
        <dbReference type="Proteomes" id="UP001168552"/>
    </source>
</evidence>
<evidence type="ECO:0000256" key="8">
    <source>
        <dbReference type="SAM" id="Coils"/>
    </source>
</evidence>
<evidence type="ECO:0000256" key="4">
    <source>
        <dbReference type="ARBA" id="ARBA00022741"/>
    </source>
</evidence>
<dbReference type="InterPro" id="IPR050351">
    <property type="entry name" value="BphY/WalK/GraS-like"/>
</dbReference>
<feature type="transmembrane region" description="Helical" evidence="9">
    <location>
        <begin position="99"/>
        <end position="118"/>
    </location>
</feature>
<accession>A0ABT8F3M4</accession>
<feature type="domain" description="Signal transduction histidine kinase dimerisation/phosphoacceptor" evidence="10">
    <location>
        <begin position="252"/>
        <end position="299"/>
    </location>
</feature>
<dbReference type="PANTHER" id="PTHR42878:SF7">
    <property type="entry name" value="SENSOR HISTIDINE KINASE GLRK"/>
    <property type="match status" value="1"/>
</dbReference>
<keyword evidence="8" id="KW-0175">Coiled coil</keyword>
<keyword evidence="6" id="KW-0067">ATP-binding</keyword>
<dbReference type="SUPFAM" id="SSF47384">
    <property type="entry name" value="Homodimeric domain of signal transducing histidine kinase"/>
    <property type="match status" value="1"/>
</dbReference>
<evidence type="ECO:0000259" key="10">
    <source>
        <dbReference type="Pfam" id="PF00512"/>
    </source>
</evidence>
<dbReference type="InterPro" id="IPR036097">
    <property type="entry name" value="HisK_dim/P_sf"/>
</dbReference>
<dbReference type="InterPro" id="IPR003661">
    <property type="entry name" value="HisK_dim/P_dom"/>
</dbReference>
<feature type="transmembrane region" description="Helical" evidence="9">
    <location>
        <begin position="124"/>
        <end position="142"/>
    </location>
</feature>
<dbReference type="Pfam" id="PF00512">
    <property type="entry name" value="HisKA"/>
    <property type="match status" value="1"/>
</dbReference>
<evidence type="ECO:0000313" key="11">
    <source>
        <dbReference type="EMBL" id="MDN4164978.1"/>
    </source>
</evidence>
<keyword evidence="9" id="KW-1133">Transmembrane helix</keyword>
<protein>
    <recommendedName>
        <fullName evidence="2">histidine kinase</fullName>
        <ecNumber evidence="2">2.7.13.3</ecNumber>
    </recommendedName>
</protein>
<evidence type="ECO:0000256" key="9">
    <source>
        <dbReference type="SAM" id="Phobius"/>
    </source>
</evidence>
<keyword evidence="9" id="KW-0812">Transmembrane</keyword>
<organism evidence="11 12">
    <name type="scientific">Shiella aurantiaca</name>
    <dbReference type="NCBI Taxonomy" id="3058365"/>
    <lineage>
        <taxon>Bacteria</taxon>
        <taxon>Pseudomonadati</taxon>
        <taxon>Bacteroidota</taxon>
        <taxon>Cytophagia</taxon>
        <taxon>Cytophagales</taxon>
        <taxon>Shiellaceae</taxon>
        <taxon>Shiella</taxon>
    </lineage>
</organism>
<reference evidence="11" key="1">
    <citation type="submission" date="2023-06" db="EMBL/GenBank/DDBJ databases">
        <title>Cytophagales bacterium Strain LB-30, isolated from soil.</title>
        <authorList>
            <person name="Liu B."/>
        </authorList>
    </citation>
    <scope>NUCLEOTIDE SEQUENCE</scope>
    <source>
        <strain evidence="11">LB-30</strain>
    </source>
</reference>
<comment type="catalytic activity">
    <reaction evidence="1">
        <text>ATP + protein L-histidine = ADP + protein N-phospho-L-histidine.</text>
        <dbReference type="EC" id="2.7.13.3"/>
    </reaction>
</comment>
<keyword evidence="3" id="KW-0808">Transferase</keyword>
<keyword evidence="9" id="KW-0472">Membrane</keyword>
<dbReference type="GO" id="GO:0016301">
    <property type="term" value="F:kinase activity"/>
    <property type="evidence" value="ECO:0007669"/>
    <property type="project" value="UniProtKB-KW"/>
</dbReference>
<feature type="transmembrane region" description="Helical" evidence="9">
    <location>
        <begin position="74"/>
        <end position="92"/>
    </location>
</feature>
<comment type="caution">
    <text evidence="11">The sequence shown here is derived from an EMBL/GenBank/DDBJ whole genome shotgun (WGS) entry which is preliminary data.</text>
</comment>
<keyword evidence="12" id="KW-1185">Reference proteome</keyword>
<evidence type="ECO:0000256" key="1">
    <source>
        <dbReference type="ARBA" id="ARBA00000085"/>
    </source>
</evidence>
<dbReference type="RefSeq" id="WP_320003502.1">
    <property type="nucleotide sequence ID" value="NZ_JAUHJS010000002.1"/>
</dbReference>
<gene>
    <name evidence="11" type="ORF">QWY31_05660</name>
</gene>
<evidence type="ECO:0000256" key="5">
    <source>
        <dbReference type="ARBA" id="ARBA00022777"/>
    </source>
</evidence>
<feature type="coiled-coil region" evidence="8">
    <location>
        <begin position="271"/>
        <end position="302"/>
    </location>
</feature>
<feature type="transmembrane region" description="Helical" evidence="9">
    <location>
        <begin position="180"/>
        <end position="201"/>
    </location>
</feature>
<dbReference type="EC" id="2.7.13.3" evidence="2"/>
<dbReference type="PANTHER" id="PTHR42878">
    <property type="entry name" value="TWO-COMPONENT HISTIDINE KINASE"/>
    <property type="match status" value="1"/>
</dbReference>
<evidence type="ECO:0000256" key="2">
    <source>
        <dbReference type="ARBA" id="ARBA00012438"/>
    </source>
</evidence>
<keyword evidence="7" id="KW-0902">Two-component regulatory system</keyword>
<proteinExistence type="predicted"/>
<dbReference type="Proteomes" id="UP001168552">
    <property type="component" value="Unassembled WGS sequence"/>
</dbReference>